<protein>
    <submittedName>
        <fullName evidence="2">Uncharacterized protein</fullName>
    </submittedName>
</protein>
<feature type="non-terminal residue" evidence="2">
    <location>
        <position position="29"/>
    </location>
</feature>
<proteinExistence type="predicted"/>
<accession>A0A0F8XZH4</accession>
<reference evidence="2" key="1">
    <citation type="journal article" date="2015" name="Nature">
        <title>Complex archaea that bridge the gap between prokaryotes and eukaryotes.</title>
        <authorList>
            <person name="Spang A."/>
            <person name="Saw J.H."/>
            <person name="Jorgensen S.L."/>
            <person name="Zaremba-Niedzwiedzka K."/>
            <person name="Martijn J."/>
            <person name="Lind A.E."/>
            <person name="van Eijk R."/>
            <person name="Schleper C."/>
            <person name="Guy L."/>
            <person name="Ettema T.J."/>
        </authorList>
    </citation>
    <scope>NUCLEOTIDE SEQUENCE</scope>
</reference>
<dbReference type="AlphaFoldDB" id="A0A0F8XZH4"/>
<gene>
    <name evidence="2" type="ORF">LCGC14_2961220</name>
</gene>
<comment type="caution">
    <text evidence="2">The sequence shown here is derived from an EMBL/GenBank/DDBJ whole genome shotgun (WGS) entry which is preliminary data.</text>
</comment>
<dbReference type="EMBL" id="LAZR01059947">
    <property type="protein sequence ID" value="KKK66720.1"/>
    <property type="molecule type" value="Genomic_DNA"/>
</dbReference>
<name>A0A0F8XZH4_9ZZZZ</name>
<sequence length="29" mass="3367">MPPQDKQQESQATPFAEDVLDFFRQAVNE</sequence>
<evidence type="ECO:0000256" key="1">
    <source>
        <dbReference type="SAM" id="MobiDB-lite"/>
    </source>
</evidence>
<organism evidence="2">
    <name type="scientific">marine sediment metagenome</name>
    <dbReference type="NCBI Taxonomy" id="412755"/>
    <lineage>
        <taxon>unclassified sequences</taxon>
        <taxon>metagenomes</taxon>
        <taxon>ecological metagenomes</taxon>
    </lineage>
</organism>
<evidence type="ECO:0000313" key="2">
    <source>
        <dbReference type="EMBL" id="KKK66720.1"/>
    </source>
</evidence>
<feature type="region of interest" description="Disordered" evidence="1">
    <location>
        <begin position="1"/>
        <end position="20"/>
    </location>
</feature>